<evidence type="ECO:0000256" key="1">
    <source>
        <dbReference type="SAM" id="MobiDB-lite"/>
    </source>
</evidence>
<gene>
    <name evidence="2" type="ORF">Cfor_06657</name>
</gene>
<reference evidence="3" key="1">
    <citation type="submission" date="2020-01" db="EMBL/GenBank/DDBJ databases">
        <title>Draft genome sequence of the Termite Coptotermes fromosanus.</title>
        <authorList>
            <person name="Itakura S."/>
            <person name="Yosikawa Y."/>
            <person name="Umezawa K."/>
        </authorList>
    </citation>
    <scope>NUCLEOTIDE SEQUENCE [LARGE SCALE GENOMIC DNA]</scope>
</reference>
<protein>
    <submittedName>
        <fullName evidence="2">Uncharacterized protein</fullName>
    </submittedName>
</protein>
<evidence type="ECO:0000313" key="2">
    <source>
        <dbReference type="EMBL" id="GFG40620.1"/>
    </source>
</evidence>
<dbReference type="AlphaFoldDB" id="A0A6L2Q9I0"/>
<dbReference type="OrthoDB" id="10443084at2759"/>
<evidence type="ECO:0000313" key="3">
    <source>
        <dbReference type="Proteomes" id="UP000502823"/>
    </source>
</evidence>
<comment type="caution">
    <text evidence="2">The sequence shown here is derived from an EMBL/GenBank/DDBJ whole genome shotgun (WGS) entry which is preliminary data.</text>
</comment>
<sequence length="215" mass="23222">MASHNGESTSSSDDELDDLKPHSWKCRSVVPIIDIRSRDGHHSQNLDPKARKNVASNNSRVVLSEQIDSCKLQSPSVEKSVLDTSCQIQNLPLNVSDQMSNGKIKLETTGVTSPASAKSYVLMSGELQGRDANMQDAECQTALTGEFLAGLAGVEKVRDVGSQTVGTGDIISLNVFSGDLCSSDFKLPTFTCDPLNDGPYKRITLKDIENHVNVL</sequence>
<feature type="region of interest" description="Disordered" evidence="1">
    <location>
        <begin position="1"/>
        <end position="20"/>
    </location>
</feature>
<accession>A0A6L2Q9I0</accession>
<dbReference type="InParanoid" id="A0A6L2Q9I0"/>
<keyword evidence="3" id="KW-1185">Reference proteome</keyword>
<proteinExistence type="predicted"/>
<name>A0A6L2Q9I0_COPFO</name>
<dbReference type="EMBL" id="BLKM01002316">
    <property type="protein sequence ID" value="GFG40620.1"/>
    <property type="molecule type" value="Genomic_DNA"/>
</dbReference>
<organism evidence="2 3">
    <name type="scientific">Coptotermes formosanus</name>
    <name type="common">Formosan subterranean termite</name>
    <dbReference type="NCBI Taxonomy" id="36987"/>
    <lineage>
        <taxon>Eukaryota</taxon>
        <taxon>Metazoa</taxon>
        <taxon>Ecdysozoa</taxon>
        <taxon>Arthropoda</taxon>
        <taxon>Hexapoda</taxon>
        <taxon>Insecta</taxon>
        <taxon>Pterygota</taxon>
        <taxon>Neoptera</taxon>
        <taxon>Polyneoptera</taxon>
        <taxon>Dictyoptera</taxon>
        <taxon>Blattodea</taxon>
        <taxon>Blattoidea</taxon>
        <taxon>Termitoidae</taxon>
        <taxon>Rhinotermitidae</taxon>
        <taxon>Coptotermes</taxon>
    </lineage>
</organism>
<dbReference type="Proteomes" id="UP000502823">
    <property type="component" value="Unassembled WGS sequence"/>
</dbReference>